<dbReference type="GO" id="GO:0005634">
    <property type="term" value="C:nucleus"/>
    <property type="evidence" value="ECO:0007669"/>
    <property type="project" value="EnsemblFungi"/>
</dbReference>
<dbReference type="GO" id="GO:0005933">
    <property type="term" value="C:cellular bud"/>
    <property type="evidence" value="ECO:0007669"/>
    <property type="project" value="EnsemblFungi"/>
</dbReference>
<gene>
    <name evidence="3" type="ORF">WICANDRAFT_22256</name>
</gene>
<dbReference type="Gene3D" id="3.80.10.10">
    <property type="entry name" value="Ribonuclease Inhibitor"/>
    <property type="match status" value="1"/>
</dbReference>
<evidence type="ECO:0000256" key="1">
    <source>
        <dbReference type="ARBA" id="ARBA00022786"/>
    </source>
</evidence>
<dbReference type="Proteomes" id="UP000094112">
    <property type="component" value="Unassembled WGS sequence"/>
</dbReference>
<reference evidence="3 4" key="1">
    <citation type="journal article" date="2016" name="Proc. Natl. Acad. Sci. U.S.A.">
        <title>Comparative genomics of biotechnologically important yeasts.</title>
        <authorList>
            <person name="Riley R."/>
            <person name="Haridas S."/>
            <person name="Wolfe K.H."/>
            <person name="Lopes M.R."/>
            <person name="Hittinger C.T."/>
            <person name="Goeker M."/>
            <person name="Salamov A.A."/>
            <person name="Wisecaver J.H."/>
            <person name="Long T.M."/>
            <person name="Calvey C.H."/>
            <person name="Aerts A.L."/>
            <person name="Barry K.W."/>
            <person name="Choi C."/>
            <person name="Clum A."/>
            <person name="Coughlan A.Y."/>
            <person name="Deshpande S."/>
            <person name="Douglass A.P."/>
            <person name="Hanson S.J."/>
            <person name="Klenk H.-P."/>
            <person name="LaButti K.M."/>
            <person name="Lapidus A."/>
            <person name="Lindquist E.A."/>
            <person name="Lipzen A.M."/>
            <person name="Meier-Kolthoff J.P."/>
            <person name="Ohm R.A."/>
            <person name="Otillar R.P."/>
            <person name="Pangilinan J.L."/>
            <person name="Peng Y."/>
            <person name="Rokas A."/>
            <person name="Rosa C.A."/>
            <person name="Scheuner C."/>
            <person name="Sibirny A.A."/>
            <person name="Slot J.C."/>
            <person name="Stielow J.B."/>
            <person name="Sun H."/>
            <person name="Kurtzman C.P."/>
            <person name="Blackwell M."/>
            <person name="Grigoriev I.V."/>
            <person name="Jeffries T.W."/>
        </authorList>
    </citation>
    <scope>NUCLEOTIDE SEQUENCE [LARGE SCALE GENOMIC DNA]</scope>
    <source>
        <strain evidence="4">ATCC 58044 / CBS 1984 / NCYC 433 / NRRL Y-366-8</strain>
    </source>
</reference>
<dbReference type="InterPro" id="IPR006553">
    <property type="entry name" value="Leu-rich_rpt_Cys-con_subtyp"/>
</dbReference>
<dbReference type="GO" id="GO:0031578">
    <property type="term" value="P:mitotic spindle orientation checkpoint signaling"/>
    <property type="evidence" value="ECO:0007669"/>
    <property type="project" value="EnsemblFungi"/>
</dbReference>
<dbReference type="SUPFAM" id="SSF52047">
    <property type="entry name" value="RNI-like"/>
    <property type="match status" value="1"/>
</dbReference>
<dbReference type="STRING" id="683960.A0A1E3P9R4"/>
<organism evidence="3 4">
    <name type="scientific">Wickerhamomyces anomalus (strain ATCC 58044 / CBS 1984 / NCYC 433 / NRRL Y-366-8)</name>
    <name type="common">Yeast</name>
    <name type="synonym">Hansenula anomala</name>
    <dbReference type="NCBI Taxonomy" id="683960"/>
    <lineage>
        <taxon>Eukaryota</taxon>
        <taxon>Fungi</taxon>
        <taxon>Dikarya</taxon>
        <taxon>Ascomycota</taxon>
        <taxon>Saccharomycotina</taxon>
        <taxon>Saccharomycetes</taxon>
        <taxon>Phaffomycetales</taxon>
        <taxon>Wickerhamomycetaceae</taxon>
        <taxon>Wickerhamomyces</taxon>
    </lineage>
</organism>
<dbReference type="SMART" id="SM00367">
    <property type="entry name" value="LRR_CC"/>
    <property type="match status" value="4"/>
</dbReference>
<dbReference type="GO" id="GO:0032984">
    <property type="term" value="P:protein-containing complex disassembly"/>
    <property type="evidence" value="ECO:0007669"/>
    <property type="project" value="EnsemblFungi"/>
</dbReference>
<dbReference type="InterPro" id="IPR032675">
    <property type="entry name" value="LRR_dom_sf"/>
</dbReference>
<proteinExistence type="predicted"/>
<keyword evidence="4" id="KW-1185">Reference proteome</keyword>
<dbReference type="OrthoDB" id="550575at2759"/>
<dbReference type="PANTHER" id="PTHR13382">
    <property type="entry name" value="MITOCHONDRIAL ATP SYNTHASE COUPLING FACTOR B"/>
    <property type="match status" value="1"/>
</dbReference>
<feature type="non-terminal residue" evidence="3">
    <location>
        <position position="395"/>
    </location>
</feature>
<dbReference type="Pfam" id="PF25372">
    <property type="entry name" value="DUF7885"/>
    <property type="match status" value="1"/>
</dbReference>
<dbReference type="GO" id="GO:0031267">
    <property type="term" value="F:small GTPase binding"/>
    <property type="evidence" value="ECO:0007669"/>
    <property type="project" value="EnsemblFungi"/>
</dbReference>
<dbReference type="RefSeq" id="XP_019041247.1">
    <property type="nucleotide sequence ID" value="XM_019180931.1"/>
</dbReference>
<protein>
    <recommendedName>
        <fullName evidence="2">F-box/LRR-repeat protein 15-like leucin rich repeat domain-containing protein</fullName>
    </recommendedName>
</protein>
<dbReference type="InterPro" id="IPR050648">
    <property type="entry name" value="F-box_LRR-repeat"/>
</dbReference>
<dbReference type="GO" id="GO:0005737">
    <property type="term" value="C:cytoplasm"/>
    <property type="evidence" value="ECO:0007669"/>
    <property type="project" value="EnsemblFungi"/>
</dbReference>
<evidence type="ECO:0000259" key="2">
    <source>
        <dbReference type="Pfam" id="PF25372"/>
    </source>
</evidence>
<sequence length="395" mass="45096">IFHMPEIVSKIISYVDCSSSVPHEASPIRRRPLSYQHALLIYKDERKALKVWRDACESSLQNDGNPQTNNLSKTSNSLYNCLLVNKLWYRVTLEVASIKLFFSDERKWSSFVEKTKRTKPQRTVSNTSLFIMHKLTKAKQQDLEIVAPSISGGLEWVEMYICPKVLPPPIMLTGSLLKKLVLPGSRMVNDDFLKLVAKNCPKLEILDLRACELVSDQGICLIAQYCPKLINLNLGRHSNGDLITDDSLAVLSRNTKIETLGLAGCSITDRGVWDLAYYCSDSISRLSLNNCVQLTNNSLPRIIRDGYLSKLAVLEIRNILNFTDFKPLINFKKIKEVNGHNILIEGCEILEYRMREEEWRFEMKKSAKILNDILIWANDSNDGDVPYSQIMTSYR</sequence>
<feature type="domain" description="F-box/LRR-repeat protein 15-like leucin rich repeat" evidence="2">
    <location>
        <begin position="199"/>
        <end position="324"/>
    </location>
</feature>
<dbReference type="GeneID" id="30198177"/>
<dbReference type="GO" id="GO:0031146">
    <property type="term" value="P:SCF-dependent proteasomal ubiquitin-dependent protein catabolic process"/>
    <property type="evidence" value="ECO:0007669"/>
    <property type="project" value="EnsemblFungi"/>
</dbReference>
<dbReference type="InterPro" id="IPR057207">
    <property type="entry name" value="FBXL15_LRR"/>
</dbReference>
<dbReference type="AlphaFoldDB" id="A0A1E3P9R4"/>
<accession>A0A1E3P9R4</accession>
<dbReference type="GO" id="GO:2001042">
    <property type="term" value="P:negative regulation of septum digestion after cytokinesis"/>
    <property type="evidence" value="ECO:0007669"/>
    <property type="project" value="EnsemblFungi"/>
</dbReference>
<keyword evidence="1" id="KW-0833">Ubl conjugation pathway</keyword>
<feature type="non-terminal residue" evidence="3">
    <location>
        <position position="1"/>
    </location>
</feature>
<dbReference type="EMBL" id="KV454208">
    <property type="protein sequence ID" value="ODQ62040.1"/>
    <property type="molecule type" value="Genomic_DNA"/>
</dbReference>
<evidence type="ECO:0000313" key="4">
    <source>
        <dbReference type="Proteomes" id="UP000094112"/>
    </source>
</evidence>
<dbReference type="GO" id="GO:0007094">
    <property type="term" value="P:mitotic spindle assembly checkpoint signaling"/>
    <property type="evidence" value="ECO:0007669"/>
    <property type="project" value="EnsemblFungi"/>
</dbReference>
<evidence type="ECO:0000313" key="3">
    <source>
        <dbReference type="EMBL" id="ODQ62040.1"/>
    </source>
</evidence>
<name>A0A1E3P9R4_WICAA</name>